<gene>
    <name evidence="8" type="ORF">B6S12_00910</name>
</gene>
<keyword evidence="4" id="KW-0479">Metal-binding</keyword>
<evidence type="ECO:0000256" key="1">
    <source>
        <dbReference type="ARBA" id="ARBA00006401"/>
    </source>
</evidence>
<evidence type="ECO:0000313" key="9">
    <source>
        <dbReference type="Proteomes" id="UP000249746"/>
    </source>
</evidence>
<dbReference type="GO" id="GO:0005344">
    <property type="term" value="F:oxygen carrier activity"/>
    <property type="evidence" value="ECO:0007669"/>
    <property type="project" value="UniProtKB-KW"/>
</dbReference>
<keyword evidence="3 6" id="KW-0561">Oxygen transport</keyword>
<comment type="caution">
    <text evidence="8">The sequence shown here is derived from an EMBL/GenBank/DDBJ whole genome shotgun (WGS) entry which is preliminary data.</text>
</comment>
<dbReference type="InterPro" id="IPR012292">
    <property type="entry name" value="Globin/Proto"/>
</dbReference>
<comment type="similarity">
    <text evidence="6">Belongs to the globin family.</text>
</comment>
<evidence type="ECO:0000313" key="8">
    <source>
        <dbReference type="EMBL" id="PZT48886.1"/>
    </source>
</evidence>
<dbReference type="Gene3D" id="1.10.490.10">
    <property type="entry name" value="Globins"/>
    <property type="match status" value="1"/>
</dbReference>
<dbReference type="Pfam" id="PF00042">
    <property type="entry name" value="Globin"/>
    <property type="match status" value="1"/>
</dbReference>
<dbReference type="GO" id="GO:0046210">
    <property type="term" value="P:nitric oxide catabolic process"/>
    <property type="evidence" value="ECO:0007669"/>
    <property type="project" value="TreeGrafter"/>
</dbReference>
<keyword evidence="9" id="KW-1185">Reference proteome</keyword>
<dbReference type="PROSITE" id="PS01033">
    <property type="entry name" value="GLOBIN"/>
    <property type="match status" value="1"/>
</dbReference>
<evidence type="ECO:0000256" key="6">
    <source>
        <dbReference type="RuleBase" id="RU000356"/>
    </source>
</evidence>
<evidence type="ECO:0000259" key="7">
    <source>
        <dbReference type="PROSITE" id="PS01033"/>
    </source>
</evidence>
<reference evidence="8 9" key="1">
    <citation type="submission" date="2017-03" db="EMBL/GenBank/DDBJ databases">
        <title>Genomic and clinical evidence uncovers the enterohepatic species Helicobacter valdiviensis as a potential human intestinal pathogen.</title>
        <authorList>
            <person name="Fresia P."/>
            <person name="Jara R."/>
            <person name="Sierra R."/>
            <person name="Ferres I."/>
            <person name="Greif G."/>
            <person name="Iraola G."/>
            <person name="Collado L."/>
        </authorList>
    </citation>
    <scope>NUCLEOTIDE SEQUENCE [LARGE SCALE GENOMIC DNA]</scope>
    <source>
        <strain evidence="8 9">WBE14</strain>
    </source>
</reference>
<dbReference type="CDD" id="cd14778">
    <property type="entry name" value="VtHb-like_SDgb"/>
    <property type="match status" value="1"/>
</dbReference>
<proteinExistence type="inferred from homology"/>
<accession>A0A2W6NN72</accession>
<feature type="domain" description="Globin" evidence="7">
    <location>
        <begin position="1"/>
        <end position="138"/>
    </location>
</feature>
<dbReference type="Proteomes" id="UP000249746">
    <property type="component" value="Unassembled WGS sequence"/>
</dbReference>
<evidence type="ECO:0000256" key="2">
    <source>
        <dbReference type="ARBA" id="ARBA00022617"/>
    </source>
</evidence>
<dbReference type="AlphaFoldDB" id="A0A2W6NN72"/>
<name>A0A2W6NN72_9HELI</name>
<dbReference type="GO" id="GO:0071500">
    <property type="term" value="P:cellular response to nitrosative stress"/>
    <property type="evidence" value="ECO:0007669"/>
    <property type="project" value="TreeGrafter"/>
</dbReference>
<comment type="similarity">
    <text evidence="1">In the C-terminal section; belongs to the flavoprotein pyridine nucleotide cytochrome reductase family.</text>
</comment>
<keyword evidence="5" id="KW-0408">Iron</keyword>
<dbReference type="SUPFAM" id="SSF46458">
    <property type="entry name" value="Globin-like"/>
    <property type="match status" value="1"/>
</dbReference>
<dbReference type="FunFam" id="1.10.490.10:FF:000003">
    <property type="entry name" value="Flavohemoprotein"/>
    <property type="match status" value="1"/>
</dbReference>
<dbReference type="GO" id="GO:0046872">
    <property type="term" value="F:metal ion binding"/>
    <property type="evidence" value="ECO:0007669"/>
    <property type="project" value="UniProtKB-KW"/>
</dbReference>
<sequence>MLDNQTIEIIKSTVPALKTYGEDITKVFYRELFGRYPQVQDMFDMEKQKNGKQPKALALAVLNAAMNIENLENIRKSVEKIGKTHVELNVKKEHYPLVGECLLVAIQEVLGEAASPEVIEAWGKAYGAIADFYIAIEEKMYQAQ</sequence>
<evidence type="ECO:0000256" key="3">
    <source>
        <dbReference type="ARBA" id="ARBA00022621"/>
    </source>
</evidence>
<dbReference type="EMBL" id="NBIU01000002">
    <property type="protein sequence ID" value="PZT48886.1"/>
    <property type="molecule type" value="Genomic_DNA"/>
</dbReference>
<dbReference type="GO" id="GO:0020037">
    <property type="term" value="F:heme binding"/>
    <property type="evidence" value="ECO:0007669"/>
    <property type="project" value="InterPro"/>
</dbReference>
<protein>
    <submittedName>
        <fullName evidence="8">Bacitracin resistance protein BacA</fullName>
    </submittedName>
</protein>
<keyword evidence="2 6" id="KW-0349">Heme</keyword>
<dbReference type="InterPro" id="IPR009050">
    <property type="entry name" value="Globin-like_sf"/>
</dbReference>
<dbReference type="PANTHER" id="PTHR43396">
    <property type="entry name" value="FLAVOHEMOPROTEIN"/>
    <property type="match status" value="1"/>
</dbReference>
<dbReference type="GO" id="GO:0008941">
    <property type="term" value="F:nitric oxide dioxygenase NAD(P)H activity"/>
    <property type="evidence" value="ECO:0007669"/>
    <property type="project" value="TreeGrafter"/>
</dbReference>
<dbReference type="GO" id="GO:0019825">
    <property type="term" value="F:oxygen binding"/>
    <property type="evidence" value="ECO:0007669"/>
    <property type="project" value="InterPro"/>
</dbReference>
<dbReference type="RefSeq" id="WP_111228944.1">
    <property type="nucleotide sequence ID" value="NZ_NBIU01000002.1"/>
</dbReference>
<organism evidence="8 9">
    <name type="scientific">Helicobacter valdiviensis</name>
    <dbReference type="NCBI Taxonomy" id="1458358"/>
    <lineage>
        <taxon>Bacteria</taxon>
        <taxon>Pseudomonadati</taxon>
        <taxon>Campylobacterota</taxon>
        <taxon>Epsilonproteobacteria</taxon>
        <taxon>Campylobacterales</taxon>
        <taxon>Helicobacteraceae</taxon>
        <taxon>Helicobacter</taxon>
    </lineage>
</organism>
<dbReference type="GO" id="GO:0071949">
    <property type="term" value="F:FAD binding"/>
    <property type="evidence" value="ECO:0007669"/>
    <property type="project" value="TreeGrafter"/>
</dbReference>
<dbReference type="InterPro" id="IPR000971">
    <property type="entry name" value="Globin"/>
</dbReference>
<dbReference type="PANTHER" id="PTHR43396:SF3">
    <property type="entry name" value="FLAVOHEMOPROTEIN"/>
    <property type="match status" value="1"/>
</dbReference>
<dbReference type="OrthoDB" id="3213438at2"/>
<evidence type="ECO:0000256" key="4">
    <source>
        <dbReference type="ARBA" id="ARBA00022723"/>
    </source>
</evidence>
<keyword evidence="6" id="KW-0813">Transport</keyword>
<evidence type="ECO:0000256" key="5">
    <source>
        <dbReference type="ARBA" id="ARBA00023004"/>
    </source>
</evidence>